<protein>
    <submittedName>
        <fullName evidence="2">Uncharacterized protein</fullName>
    </submittedName>
</protein>
<gene>
    <name evidence="2" type="ORF">A33Q_4632</name>
</gene>
<dbReference type="AlphaFoldDB" id="S2CYC8"/>
<comment type="caution">
    <text evidence="2">The sequence shown here is derived from an EMBL/GenBank/DDBJ whole genome shotgun (WGS) entry which is preliminary data.</text>
</comment>
<keyword evidence="1" id="KW-0812">Transmembrane</keyword>
<dbReference type="Proteomes" id="UP000006073">
    <property type="component" value="Unassembled WGS sequence"/>
</dbReference>
<proteinExistence type="predicted"/>
<name>S2CYC8_INDAL</name>
<keyword evidence="1" id="KW-0472">Membrane</keyword>
<keyword evidence="1" id="KW-1133">Transmembrane helix</keyword>
<evidence type="ECO:0000256" key="1">
    <source>
        <dbReference type="SAM" id="Phobius"/>
    </source>
</evidence>
<evidence type="ECO:0000313" key="2">
    <source>
        <dbReference type="EMBL" id="EOZ91564.1"/>
    </source>
</evidence>
<keyword evidence="3" id="KW-1185">Reference proteome</keyword>
<dbReference type="EMBL" id="ALWO02000054">
    <property type="protein sequence ID" value="EOZ91564.1"/>
    <property type="molecule type" value="Genomic_DNA"/>
</dbReference>
<evidence type="ECO:0000313" key="3">
    <source>
        <dbReference type="Proteomes" id="UP000006073"/>
    </source>
</evidence>
<accession>S2CYC8</accession>
<reference evidence="2 3" key="1">
    <citation type="journal article" date="2013" name="Genome Announc.">
        <title>Draft Genome Sequence of Indibacter alkaliphilus Strain LW1T, Isolated from Lonar Lake, a Haloalkaline Lake in the Buldana District of Maharashtra, India.</title>
        <authorList>
            <person name="Singh A."/>
            <person name="Kumar Jangir P."/>
            <person name="Sharma R."/>
            <person name="Singh A."/>
            <person name="Kumar Pinnaka A."/>
            <person name="Shivaji S."/>
        </authorList>
    </citation>
    <scope>NUCLEOTIDE SEQUENCE [LARGE SCALE GENOMIC DNA]</scope>
    <source>
        <strain evidence="3">CCUG 57479 / KCTC 22604 / LW1</strain>
    </source>
</reference>
<feature type="transmembrane region" description="Helical" evidence="1">
    <location>
        <begin position="138"/>
        <end position="162"/>
    </location>
</feature>
<organism evidence="2 3">
    <name type="scientific">Indibacter alkaliphilus (strain CCUG 57479 / KCTC 22604 / LW1)</name>
    <dbReference type="NCBI Taxonomy" id="1189612"/>
    <lineage>
        <taxon>Bacteria</taxon>
        <taxon>Pseudomonadati</taxon>
        <taxon>Bacteroidota</taxon>
        <taxon>Cytophagia</taxon>
        <taxon>Cytophagales</taxon>
        <taxon>Cyclobacteriaceae</taxon>
    </lineage>
</organism>
<sequence>MGSPCSSVTVPLTEMSKLSGVGSESAILRSLTSILLFTCLKPKFAWSATSFRKLSTLPDFLCTLTGRFSSIWFWSYKKLKDVWDSIFSKNSVNVSDFFSIRTLTSSIDLYCPFTLEANTKLSTNICTISPFRKFFDNIYIVFCKLIFIFLIGLLINSLGLVIRSIHIPQCFDMPVTTIKWAN</sequence>